<comment type="similarity">
    <text evidence="6">Belongs to the binding-protein-dependent transport system permease family.</text>
</comment>
<keyword evidence="3 6" id="KW-0812">Transmembrane</keyword>
<comment type="subcellular location">
    <subcellularLocation>
        <location evidence="1 6">Cell membrane</location>
        <topology evidence="1 6">Multi-pass membrane protein</topology>
    </subcellularLocation>
</comment>
<evidence type="ECO:0000256" key="3">
    <source>
        <dbReference type="ARBA" id="ARBA00022692"/>
    </source>
</evidence>
<feature type="transmembrane region" description="Helical" evidence="6">
    <location>
        <begin position="153"/>
        <end position="171"/>
    </location>
</feature>
<dbReference type="GO" id="GO:0055085">
    <property type="term" value="P:transmembrane transport"/>
    <property type="evidence" value="ECO:0007669"/>
    <property type="project" value="InterPro"/>
</dbReference>
<feature type="domain" description="ABC transmembrane type-1" evidence="7">
    <location>
        <begin position="191"/>
        <end position="386"/>
    </location>
</feature>
<dbReference type="AlphaFoldDB" id="A0A1T1AQZ5"/>
<evidence type="ECO:0000256" key="5">
    <source>
        <dbReference type="ARBA" id="ARBA00023136"/>
    </source>
</evidence>
<keyword evidence="9" id="KW-1185">Reference proteome</keyword>
<evidence type="ECO:0000256" key="6">
    <source>
        <dbReference type="RuleBase" id="RU363032"/>
    </source>
</evidence>
<dbReference type="Gene3D" id="1.10.3720.10">
    <property type="entry name" value="MetI-like"/>
    <property type="match status" value="1"/>
</dbReference>
<dbReference type="GO" id="GO:0031460">
    <property type="term" value="P:glycine betaine transport"/>
    <property type="evidence" value="ECO:0007669"/>
    <property type="project" value="TreeGrafter"/>
</dbReference>
<keyword evidence="4 6" id="KW-1133">Transmembrane helix</keyword>
<evidence type="ECO:0000313" key="9">
    <source>
        <dbReference type="Proteomes" id="UP000190750"/>
    </source>
</evidence>
<accession>A0A1T1AQZ5</accession>
<feature type="transmembrane region" description="Helical" evidence="6">
    <location>
        <begin position="191"/>
        <end position="217"/>
    </location>
</feature>
<dbReference type="STRING" id="28066.RF819_07020"/>
<feature type="transmembrane region" description="Helical" evidence="6">
    <location>
        <begin position="83"/>
        <end position="108"/>
    </location>
</feature>
<name>A0A1T1AQZ5_RHOFE</name>
<evidence type="ECO:0000256" key="2">
    <source>
        <dbReference type="ARBA" id="ARBA00022448"/>
    </source>
</evidence>
<dbReference type="EMBL" id="MTJN01000002">
    <property type="protein sequence ID" value="OOV06516.1"/>
    <property type="molecule type" value="Genomic_DNA"/>
</dbReference>
<dbReference type="InterPro" id="IPR035906">
    <property type="entry name" value="MetI-like_sf"/>
</dbReference>
<proteinExistence type="inferred from homology"/>
<keyword evidence="2 6" id="KW-0813">Transport</keyword>
<reference evidence="8 9" key="1">
    <citation type="submission" date="2017-01" db="EMBL/GenBank/DDBJ databases">
        <title>Genome sequencing of Rhodoferax fermentans JCM 7819.</title>
        <authorList>
            <person name="Kim Y.J."/>
            <person name="Farh M.E.-A."/>
            <person name="Yang D.-C."/>
        </authorList>
    </citation>
    <scope>NUCLEOTIDE SEQUENCE [LARGE SCALE GENOMIC DNA]</scope>
    <source>
        <strain evidence="8 9">JCM 7819</strain>
    </source>
</reference>
<evidence type="ECO:0000259" key="7">
    <source>
        <dbReference type="PROSITE" id="PS50928"/>
    </source>
</evidence>
<feature type="transmembrane region" description="Helical" evidence="6">
    <location>
        <begin position="259"/>
        <end position="282"/>
    </location>
</feature>
<gene>
    <name evidence="8" type="ORF">RF819_07020</name>
</gene>
<organism evidence="8 9">
    <name type="scientific">Rhodoferax fermentans</name>
    <dbReference type="NCBI Taxonomy" id="28066"/>
    <lineage>
        <taxon>Bacteria</taxon>
        <taxon>Pseudomonadati</taxon>
        <taxon>Pseudomonadota</taxon>
        <taxon>Betaproteobacteria</taxon>
        <taxon>Burkholderiales</taxon>
        <taxon>Comamonadaceae</taxon>
        <taxon>Rhodoferax</taxon>
    </lineage>
</organism>
<evidence type="ECO:0000256" key="1">
    <source>
        <dbReference type="ARBA" id="ARBA00004651"/>
    </source>
</evidence>
<dbReference type="PANTHER" id="PTHR30177">
    <property type="entry name" value="GLYCINE BETAINE/L-PROLINE TRANSPORT SYSTEM PERMEASE PROTEIN PROW"/>
    <property type="match status" value="1"/>
</dbReference>
<dbReference type="InterPro" id="IPR000515">
    <property type="entry name" value="MetI-like"/>
</dbReference>
<evidence type="ECO:0000256" key="4">
    <source>
        <dbReference type="ARBA" id="ARBA00022989"/>
    </source>
</evidence>
<dbReference type="GO" id="GO:0005886">
    <property type="term" value="C:plasma membrane"/>
    <property type="evidence" value="ECO:0007669"/>
    <property type="project" value="UniProtKB-SubCell"/>
</dbReference>
<dbReference type="InterPro" id="IPR051204">
    <property type="entry name" value="ABC_transp_perm/SBD"/>
</dbReference>
<feature type="transmembrane region" description="Helical" evidence="6">
    <location>
        <begin position="57"/>
        <end position="76"/>
    </location>
</feature>
<evidence type="ECO:0000313" key="8">
    <source>
        <dbReference type="EMBL" id="OOV06516.1"/>
    </source>
</evidence>
<dbReference type="CDD" id="cd06261">
    <property type="entry name" value="TM_PBP2"/>
    <property type="match status" value="1"/>
</dbReference>
<feature type="transmembrane region" description="Helical" evidence="6">
    <location>
        <begin position="229"/>
        <end position="253"/>
    </location>
</feature>
<dbReference type="PROSITE" id="PS50928">
    <property type="entry name" value="ABC_TM1"/>
    <property type="match status" value="1"/>
</dbReference>
<feature type="transmembrane region" description="Helical" evidence="6">
    <location>
        <begin position="120"/>
        <end position="141"/>
    </location>
</feature>
<dbReference type="Proteomes" id="UP000190750">
    <property type="component" value="Unassembled WGS sequence"/>
</dbReference>
<protein>
    <recommendedName>
        <fullName evidence="7">ABC transmembrane type-1 domain-containing protein</fullName>
    </recommendedName>
</protein>
<feature type="transmembrane region" description="Helical" evidence="6">
    <location>
        <begin position="367"/>
        <end position="392"/>
    </location>
</feature>
<dbReference type="Pfam" id="PF00528">
    <property type="entry name" value="BPD_transp_1"/>
    <property type="match status" value="1"/>
</dbReference>
<dbReference type="PANTHER" id="PTHR30177:SF30">
    <property type="entry name" value="GLYCINE BETAINE UPTAKE SYSTEM PERMEASE PROTEIN YEHY"/>
    <property type="match status" value="1"/>
</dbReference>
<keyword evidence="5 6" id="KW-0472">Membrane</keyword>
<comment type="caution">
    <text evidence="8">The sequence shown here is derived from an EMBL/GenBank/DDBJ whole genome shotgun (WGS) entry which is preliminary data.</text>
</comment>
<dbReference type="SUPFAM" id="SSF161098">
    <property type="entry name" value="MetI-like"/>
    <property type="match status" value="1"/>
</dbReference>
<sequence length="399" mass="42816">MSAPMSRFSKPSSLVILVLLALLVLTGLPLVSAAPNRLLSGHGLSLWTVSESTGSLWKESLLALSFVTVVAMVGLCHRSWQRFFSALVLAALASGWWCLTAMSGQFAAAANTQTDGLGRIALSSGYWLTVLIAWLAANDALRRVQATTWARYLYWLTVLAGLAGLLAHGTLDSLSLLKEFANRQDDFWRALGQHIHIITLVTFFTLVMGLPLGVAIHRHPAWASRVFPLLNLVQTIPSIALFGLLIAVLAWFGKLFPLLPAWGLQGIGLAPAVMALTLYSLLPLTRSTSEGLSQLPKALTESGKAMGLSNSQLFWQVELPLAFPVILSGLKVMLIQTIGLTAVAALIGAGGLGSLMFEGLFSSALDLVVLAVIPIVVLTWLANGIFIMLTAISRQWIRG</sequence>